<keyword evidence="3" id="KW-1185">Reference proteome</keyword>
<dbReference type="PANTHER" id="PTHR24128:SF111">
    <property type="entry name" value="REPEAT-CONTAINING PROTEIN, PUTATIVE-RELATED"/>
    <property type="match status" value="1"/>
</dbReference>
<evidence type="ECO:0000256" key="1">
    <source>
        <dbReference type="SAM" id="Phobius"/>
    </source>
</evidence>
<dbReference type="Pfam" id="PF12796">
    <property type="entry name" value="Ank_2"/>
    <property type="match status" value="1"/>
</dbReference>
<accession>A0AAE0AHU1</accession>
<name>A0AAE0AHU1_9ROSI</name>
<dbReference type="SMART" id="SM00248">
    <property type="entry name" value="ANK"/>
    <property type="match status" value="4"/>
</dbReference>
<dbReference type="Pfam" id="PF13637">
    <property type="entry name" value="Ank_4"/>
    <property type="match status" value="1"/>
</dbReference>
<dbReference type="Proteomes" id="UP001281410">
    <property type="component" value="Unassembled WGS sequence"/>
</dbReference>
<proteinExistence type="predicted"/>
<feature type="transmembrane region" description="Helical" evidence="1">
    <location>
        <begin position="320"/>
        <end position="340"/>
    </location>
</feature>
<dbReference type="InterPro" id="IPR036770">
    <property type="entry name" value="Ankyrin_rpt-contain_sf"/>
</dbReference>
<protein>
    <recommendedName>
        <fullName evidence="4">PGG domain-containing protein</fullName>
    </recommendedName>
</protein>
<keyword evidence="1" id="KW-1133">Transmembrane helix</keyword>
<dbReference type="PANTHER" id="PTHR24128">
    <property type="entry name" value="HOMEOBOX PROTEIN WARIAI"/>
    <property type="match status" value="1"/>
</dbReference>
<dbReference type="SUPFAM" id="SSF48403">
    <property type="entry name" value="Ankyrin repeat"/>
    <property type="match status" value="1"/>
</dbReference>
<dbReference type="AlphaFoldDB" id="A0AAE0AHU1"/>
<feature type="transmembrane region" description="Helical" evidence="1">
    <location>
        <begin position="290"/>
        <end position="313"/>
    </location>
</feature>
<evidence type="ECO:0000313" key="3">
    <source>
        <dbReference type="Proteomes" id="UP001281410"/>
    </source>
</evidence>
<dbReference type="Gene3D" id="1.25.40.20">
    <property type="entry name" value="Ankyrin repeat-containing domain"/>
    <property type="match status" value="1"/>
</dbReference>
<organism evidence="2 3">
    <name type="scientific">Dipteronia sinensis</name>
    <dbReference type="NCBI Taxonomy" id="43782"/>
    <lineage>
        <taxon>Eukaryota</taxon>
        <taxon>Viridiplantae</taxon>
        <taxon>Streptophyta</taxon>
        <taxon>Embryophyta</taxon>
        <taxon>Tracheophyta</taxon>
        <taxon>Spermatophyta</taxon>
        <taxon>Magnoliopsida</taxon>
        <taxon>eudicotyledons</taxon>
        <taxon>Gunneridae</taxon>
        <taxon>Pentapetalae</taxon>
        <taxon>rosids</taxon>
        <taxon>malvids</taxon>
        <taxon>Sapindales</taxon>
        <taxon>Sapindaceae</taxon>
        <taxon>Hippocastanoideae</taxon>
        <taxon>Acereae</taxon>
        <taxon>Dipteronia</taxon>
    </lineage>
</organism>
<sequence length="423" mass="46867">MSCKNEFHHEALLSKSPETEKWTVGDFACEHGSLHIAMEMGKRKPQLATIANEDGNTAMHLVSANGDVKMVEFLAELHPGSCLIENKSTMIPLHVAVVKGHTVMIKKLISLCPESLEKVTSKQETVFHLALKNSQSDAFQVLVEEAKKLNQGHLLEKKDDAGNTVLQIATFKRLTQIVELLTIESSSSSSQIEMQVISEQANSPDTDSQEISLIHQNSPNNPTQYSRVLNRDLNQHPVETKHVLLVVLVMIAAATFTVTCNLPDALVKEIYPSVHETTAGDVISGSLPTVVYLMVFNSAGFFTSMLVISYLIWPLAFRSILLFVVVCTCIVYIIIVDKITPKFCVTFGNFTFSSISLVWTSALAFIAVGVAIIRMGKYALQCFHWFLERATEILQDPEALQNSIRDLFLLCTLNVNPTSEEIS</sequence>
<keyword evidence="1" id="KW-0812">Transmembrane</keyword>
<keyword evidence="1" id="KW-0472">Membrane</keyword>
<feature type="transmembrane region" description="Helical" evidence="1">
    <location>
        <begin position="352"/>
        <end position="373"/>
    </location>
</feature>
<dbReference type="InterPro" id="IPR002110">
    <property type="entry name" value="Ankyrin_rpt"/>
</dbReference>
<evidence type="ECO:0008006" key="4">
    <source>
        <dbReference type="Google" id="ProtNLM"/>
    </source>
</evidence>
<comment type="caution">
    <text evidence="2">The sequence shown here is derived from an EMBL/GenBank/DDBJ whole genome shotgun (WGS) entry which is preliminary data.</text>
</comment>
<dbReference type="EMBL" id="JANJYJ010000004">
    <property type="protein sequence ID" value="KAK3217654.1"/>
    <property type="molecule type" value="Genomic_DNA"/>
</dbReference>
<evidence type="ECO:0000313" key="2">
    <source>
        <dbReference type="EMBL" id="KAK3217654.1"/>
    </source>
</evidence>
<feature type="transmembrane region" description="Helical" evidence="1">
    <location>
        <begin position="243"/>
        <end position="262"/>
    </location>
</feature>
<gene>
    <name evidence="2" type="ORF">Dsin_011624</name>
</gene>
<reference evidence="2" key="1">
    <citation type="journal article" date="2023" name="Plant J.">
        <title>Genome sequences and population genomics provide insights into the demographic history, inbreeding, and mutation load of two 'living fossil' tree species of Dipteronia.</title>
        <authorList>
            <person name="Feng Y."/>
            <person name="Comes H.P."/>
            <person name="Chen J."/>
            <person name="Zhu S."/>
            <person name="Lu R."/>
            <person name="Zhang X."/>
            <person name="Li P."/>
            <person name="Qiu J."/>
            <person name="Olsen K.M."/>
            <person name="Qiu Y."/>
        </authorList>
    </citation>
    <scope>NUCLEOTIDE SEQUENCE</scope>
    <source>
        <strain evidence="2">NBL</strain>
    </source>
</reference>